<dbReference type="PANTHER" id="PTHR44051:SF19">
    <property type="entry name" value="DISULFIDE-BOND OXIDOREDUCTASE YFCG"/>
    <property type="match status" value="1"/>
</dbReference>
<dbReference type="SFLD" id="SFLDS00019">
    <property type="entry name" value="Glutathione_Transferase_(cytos"/>
    <property type="match status" value="1"/>
</dbReference>
<evidence type="ECO:0000259" key="2">
    <source>
        <dbReference type="PROSITE" id="PS50404"/>
    </source>
</evidence>
<dbReference type="GO" id="GO:0016740">
    <property type="term" value="F:transferase activity"/>
    <property type="evidence" value="ECO:0007669"/>
    <property type="project" value="UniProtKB-KW"/>
</dbReference>
<evidence type="ECO:0000313" key="4">
    <source>
        <dbReference type="EMBL" id="PCE42098.1"/>
    </source>
</evidence>
<dbReference type="AlphaFoldDB" id="A0A2A4FUK4"/>
<organism evidence="4 5">
    <name type="scientific">Rhizorhabdus dicambivorans</name>
    <dbReference type="NCBI Taxonomy" id="1850238"/>
    <lineage>
        <taxon>Bacteria</taxon>
        <taxon>Pseudomonadati</taxon>
        <taxon>Pseudomonadota</taxon>
        <taxon>Alphaproteobacteria</taxon>
        <taxon>Sphingomonadales</taxon>
        <taxon>Sphingomonadaceae</taxon>
        <taxon>Rhizorhabdus</taxon>
    </lineage>
</organism>
<dbReference type="SUPFAM" id="SSF52833">
    <property type="entry name" value="Thioredoxin-like"/>
    <property type="match status" value="1"/>
</dbReference>
<comment type="caution">
    <text evidence="4">The sequence shown here is derived from an EMBL/GenBank/DDBJ whole genome shotgun (WGS) entry which is preliminary data.</text>
</comment>
<dbReference type="InterPro" id="IPR004046">
    <property type="entry name" value="GST_C"/>
</dbReference>
<gene>
    <name evidence="4" type="ORF">COO09_12355</name>
</gene>
<proteinExistence type="inferred from homology"/>
<sequence length="226" mass="25523">MIEFYYNPGPNPLKVALFLEEAGLDYHLIPVDPVRGEQFTPAFTAINPNNKLPAIVDGDATIFDSNAILLYLAEKTGRFLPGDTLADRGKLLSWMMFIASGVGPYCGQAVHFRLFAPDPKNYALDRYLFEARRHYGILDRHLAEHEWMVGSQYTVADMATWAWGRHVNVVLGDGAAADFPHLQRFAATIEARPAAIRALALKQRHAFKLEIDDEFRRNLFRHVQPA</sequence>
<dbReference type="Pfam" id="PF00043">
    <property type="entry name" value="GST_C"/>
    <property type="match status" value="1"/>
</dbReference>
<dbReference type="InterPro" id="IPR010987">
    <property type="entry name" value="Glutathione-S-Trfase_C-like"/>
</dbReference>
<dbReference type="PROSITE" id="PS50405">
    <property type="entry name" value="GST_CTER"/>
    <property type="match status" value="1"/>
</dbReference>
<protein>
    <submittedName>
        <fullName evidence="4">Glutathione S-transferase</fullName>
    </submittedName>
</protein>
<dbReference type="SFLD" id="SFLDG00358">
    <property type="entry name" value="Main_(cytGST)"/>
    <property type="match status" value="1"/>
</dbReference>
<dbReference type="KEGG" id="rdi:CMV14_18650"/>
<evidence type="ECO:0000259" key="3">
    <source>
        <dbReference type="PROSITE" id="PS50405"/>
    </source>
</evidence>
<comment type="similarity">
    <text evidence="1">Belongs to the GST superfamily.</text>
</comment>
<feature type="domain" description="GST N-terminal" evidence="2">
    <location>
        <begin position="1"/>
        <end position="80"/>
    </location>
</feature>
<feature type="domain" description="GST C-terminal" evidence="3">
    <location>
        <begin position="84"/>
        <end position="209"/>
    </location>
</feature>
<evidence type="ECO:0000313" key="5">
    <source>
        <dbReference type="Proteomes" id="UP000218934"/>
    </source>
</evidence>
<dbReference type="InterPro" id="IPR036282">
    <property type="entry name" value="Glutathione-S-Trfase_C_sf"/>
</dbReference>
<dbReference type="RefSeq" id="WP_066962462.1">
    <property type="nucleotide sequence ID" value="NZ_CP023449.1"/>
</dbReference>
<evidence type="ECO:0000256" key="1">
    <source>
        <dbReference type="RuleBase" id="RU003494"/>
    </source>
</evidence>
<dbReference type="PROSITE" id="PS50404">
    <property type="entry name" value="GST_NTER"/>
    <property type="match status" value="1"/>
</dbReference>
<dbReference type="SFLD" id="SFLDG01151">
    <property type="entry name" value="Main.2:_Nu-like"/>
    <property type="match status" value="1"/>
</dbReference>
<dbReference type="Gene3D" id="1.20.1050.10">
    <property type="match status" value="1"/>
</dbReference>
<dbReference type="EMBL" id="NWUF01000010">
    <property type="protein sequence ID" value="PCE42098.1"/>
    <property type="molecule type" value="Genomic_DNA"/>
</dbReference>
<dbReference type="SUPFAM" id="SSF47616">
    <property type="entry name" value="GST C-terminal domain-like"/>
    <property type="match status" value="1"/>
</dbReference>
<dbReference type="PANTHER" id="PTHR44051">
    <property type="entry name" value="GLUTATHIONE S-TRANSFERASE-RELATED"/>
    <property type="match status" value="1"/>
</dbReference>
<accession>A0A2A4FUK4</accession>
<dbReference type="Gene3D" id="3.40.30.10">
    <property type="entry name" value="Glutaredoxin"/>
    <property type="match status" value="1"/>
</dbReference>
<dbReference type="CDD" id="cd03048">
    <property type="entry name" value="GST_N_Ure2p_like"/>
    <property type="match status" value="1"/>
</dbReference>
<keyword evidence="4" id="KW-0808">Transferase</keyword>
<dbReference type="InterPro" id="IPR036249">
    <property type="entry name" value="Thioredoxin-like_sf"/>
</dbReference>
<dbReference type="InterPro" id="IPR040079">
    <property type="entry name" value="Glutathione_S-Trfase"/>
</dbReference>
<reference evidence="4 5" key="1">
    <citation type="submission" date="2017-09" db="EMBL/GenBank/DDBJ databases">
        <title>The Catabolism of 3,6-Dichlorosalicylic acid is Initiated by the Cytochrome P450 Monooxygenase DsmABC in Rhizorhabdus dicambivorans Ndbn-20.</title>
        <authorList>
            <person name="Na L."/>
        </authorList>
    </citation>
    <scope>NUCLEOTIDE SEQUENCE [LARGE SCALE GENOMIC DNA]</scope>
    <source>
        <strain evidence="4 5">Ndbn-20m</strain>
    </source>
</reference>
<dbReference type="InterPro" id="IPR004045">
    <property type="entry name" value="Glutathione_S-Trfase_N"/>
</dbReference>
<dbReference type="Proteomes" id="UP000218934">
    <property type="component" value="Unassembled WGS sequence"/>
</dbReference>
<dbReference type="OrthoDB" id="9803562at2"/>
<name>A0A2A4FUK4_9SPHN</name>
<dbReference type="Pfam" id="PF02798">
    <property type="entry name" value="GST_N"/>
    <property type="match status" value="1"/>
</dbReference>
<keyword evidence="5" id="KW-1185">Reference proteome</keyword>